<evidence type="ECO:0000256" key="8">
    <source>
        <dbReference type="ARBA" id="ARBA00023002"/>
    </source>
</evidence>
<dbReference type="InterPro" id="IPR003710">
    <property type="entry name" value="ApbA"/>
</dbReference>
<evidence type="ECO:0000256" key="9">
    <source>
        <dbReference type="ARBA" id="ARBA00032024"/>
    </source>
</evidence>
<evidence type="ECO:0000256" key="5">
    <source>
        <dbReference type="ARBA" id="ARBA00019465"/>
    </source>
</evidence>
<keyword evidence="7 11" id="KW-0521">NADP</keyword>
<dbReference type="Pfam" id="PF02558">
    <property type="entry name" value="ApbA"/>
    <property type="match status" value="1"/>
</dbReference>
<comment type="caution">
    <text evidence="14">The sequence shown here is derived from an EMBL/GenBank/DDBJ whole genome shotgun (WGS) entry which is preliminary data.</text>
</comment>
<comment type="pathway">
    <text evidence="2 11">Cofactor biosynthesis; (R)-pantothenate biosynthesis; (R)-pantoate from 3-methyl-2-oxobutanoate: step 2/2.</text>
</comment>
<dbReference type="EMBL" id="CAJPUY010000024">
    <property type="protein sequence ID" value="CAG2155205.1"/>
    <property type="molecule type" value="Genomic_DNA"/>
</dbReference>
<comment type="similarity">
    <text evidence="3 11">Belongs to the ketopantoate reductase family.</text>
</comment>
<gene>
    <name evidence="14" type="primary">panE_2</name>
    <name evidence="14" type="ORF">LMG31506_05327</name>
</gene>
<dbReference type="RefSeq" id="WP_211950171.1">
    <property type="nucleotide sequence ID" value="NZ_CAJPUY010000024.1"/>
</dbReference>
<evidence type="ECO:0000256" key="4">
    <source>
        <dbReference type="ARBA" id="ARBA00013014"/>
    </source>
</evidence>
<reference evidence="14" key="1">
    <citation type="submission" date="2021-03" db="EMBL/GenBank/DDBJ databases">
        <authorList>
            <person name="Peeters C."/>
        </authorList>
    </citation>
    <scope>NUCLEOTIDE SEQUENCE</scope>
    <source>
        <strain evidence="14">LMG 31506</strain>
    </source>
</reference>
<dbReference type="Gene3D" id="3.40.50.720">
    <property type="entry name" value="NAD(P)-binding Rossmann-like Domain"/>
    <property type="match status" value="1"/>
</dbReference>
<sequence>MKILVLGAGGMGGYYGARLIEAGADVTFLVRPARADALAHHGLRMHSELGDFRGMVKTVVADDPGTGYDLILLACKSYDIDAAMDAIAHVAAAGAAVLPLLNGLSAYEKLDRRFGRDHVLGGVSYIATTLAPDGSIAHAGRADKLLVGARTPQAQRLAADFHRLASRTPGIRGLSSNIEQELWNKWVMIAAGALMTCLMRGTVGDILKTRDGRRLMEQAIDECSTVAALCGYPVPDRVAEEMRDRLLDETSTWAASMMRDIAQGARRIEADAIVGDLIAHGEAAGRDLPLSRIAYCHLQVYQGRRG</sequence>
<comment type="catalytic activity">
    <reaction evidence="10 11">
        <text>(R)-pantoate + NADP(+) = 2-dehydropantoate + NADPH + H(+)</text>
        <dbReference type="Rhea" id="RHEA:16233"/>
        <dbReference type="ChEBI" id="CHEBI:11561"/>
        <dbReference type="ChEBI" id="CHEBI:15378"/>
        <dbReference type="ChEBI" id="CHEBI:15980"/>
        <dbReference type="ChEBI" id="CHEBI:57783"/>
        <dbReference type="ChEBI" id="CHEBI:58349"/>
        <dbReference type="EC" id="1.1.1.169"/>
    </reaction>
</comment>
<evidence type="ECO:0000259" key="13">
    <source>
        <dbReference type="Pfam" id="PF08546"/>
    </source>
</evidence>
<keyword evidence="8 11" id="KW-0560">Oxidoreductase</keyword>
<evidence type="ECO:0000256" key="11">
    <source>
        <dbReference type="RuleBase" id="RU362068"/>
    </source>
</evidence>
<dbReference type="Gene3D" id="1.10.1040.10">
    <property type="entry name" value="N-(1-d-carboxylethyl)-l-norvaline Dehydrogenase, domain 2"/>
    <property type="match status" value="1"/>
</dbReference>
<dbReference type="InterPro" id="IPR013752">
    <property type="entry name" value="KPA_reductase"/>
</dbReference>
<evidence type="ECO:0000256" key="3">
    <source>
        <dbReference type="ARBA" id="ARBA00007870"/>
    </source>
</evidence>
<dbReference type="PANTHER" id="PTHR21708">
    <property type="entry name" value="PROBABLE 2-DEHYDROPANTOATE 2-REDUCTASE"/>
    <property type="match status" value="1"/>
</dbReference>
<evidence type="ECO:0000256" key="10">
    <source>
        <dbReference type="ARBA" id="ARBA00048793"/>
    </source>
</evidence>
<evidence type="ECO:0000256" key="2">
    <source>
        <dbReference type="ARBA" id="ARBA00004994"/>
    </source>
</evidence>
<dbReference type="InterPro" id="IPR013328">
    <property type="entry name" value="6PGD_dom2"/>
</dbReference>
<dbReference type="InterPro" id="IPR051402">
    <property type="entry name" value="KPR-Related"/>
</dbReference>
<evidence type="ECO:0000256" key="6">
    <source>
        <dbReference type="ARBA" id="ARBA00022655"/>
    </source>
</evidence>
<dbReference type="PANTHER" id="PTHR21708:SF26">
    <property type="entry name" value="2-DEHYDROPANTOATE 2-REDUCTASE"/>
    <property type="match status" value="1"/>
</dbReference>
<evidence type="ECO:0000313" key="15">
    <source>
        <dbReference type="Proteomes" id="UP000672934"/>
    </source>
</evidence>
<dbReference type="Pfam" id="PF08546">
    <property type="entry name" value="ApbA_C"/>
    <property type="match status" value="1"/>
</dbReference>
<dbReference type="GO" id="GO:0005737">
    <property type="term" value="C:cytoplasm"/>
    <property type="evidence" value="ECO:0007669"/>
    <property type="project" value="TreeGrafter"/>
</dbReference>
<dbReference type="InterPro" id="IPR008927">
    <property type="entry name" value="6-PGluconate_DH-like_C_sf"/>
</dbReference>
<dbReference type="Proteomes" id="UP000672934">
    <property type="component" value="Unassembled WGS sequence"/>
</dbReference>
<accession>A0A916J0A9</accession>
<dbReference type="FunFam" id="1.10.1040.10:FF:000017">
    <property type="entry name" value="2-dehydropantoate 2-reductase"/>
    <property type="match status" value="1"/>
</dbReference>
<feature type="domain" description="Ketopantoate reductase N-terminal" evidence="12">
    <location>
        <begin position="3"/>
        <end position="149"/>
    </location>
</feature>
<evidence type="ECO:0000256" key="1">
    <source>
        <dbReference type="ARBA" id="ARBA00002919"/>
    </source>
</evidence>
<comment type="function">
    <text evidence="1 11">Catalyzes the NADPH-dependent reduction of ketopantoate into pantoic acid.</text>
</comment>
<keyword evidence="6 11" id="KW-0566">Pantothenate biosynthesis</keyword>
<dbReference type="AlphaFoldDB" id="A0A916J0A9"/>
<dbReference type="FunFam" id="3.40.50.720:FF:000307">
    <property type="entry name" value="2-dehydropantoate 2-reductase"/>
    <property type="match status" value="1"/>
</dbReference>
<dbReference type="GO" id="GO:0015940">
    <property type="term" value="P:pantothenate biosynthetic process"/>
    <property type="evidence" value="ECO:0007669"/>
    <property type="project" value="UniProtKB-KW"/>
</dbReference>
<evidence type="ECO:0000259" key="12">
    <source>
        <dbReference type="Pfam" id="PF02558"/>
    </source>
</evidence>
<organism evidence="14 15">
    <name type="scientific">Cupriavidus yeoncheonensis</name>
    <dbReference type="NCBI Taxonomy" id="1462994"/>
    <lineage>
        <taxon>Bacteria</taxon>
        <taxon>Pseudomonadati</taxon>
        <taxon>Pseudomonadota</taxon>
        <taxon>Betaproteobacteria</taxon>
        <taxon>Burkholderiales</taxon>
        <taxon>Burkholderiaceae</taxon>
        <taxon>Cupriavidus</taxon>
    </lineage>
</organism>
<dbReference type="EC" id="1.1.1.169" evidence="4 11"/>
<name>A0A916J0A9_9BURK</name>
<evidence type="ECO:0000256" key="7">
    <source>
        <dbReference type="ARBA" id="ARBA00022857"/>
    </source>
</evidence>
<dbReference type="NCBIfam" id="TIGR00745">
    <property type="entry name" value="apbA_panE"/>
    <property type="match status" value="1"/>
</dbReference>
<dbReference type="SUPFAM" id="SSF48179">
    <property type="entry name" value="6-phosphogluconate dehydrogenase C-terminal domain-like"/>
    <property type="match status" value="1"/>
</dbReference>
<evidence type="ECO:0000313" key="14">
    <source>
        <dbReference type="EMBL" id="CAG2155205.1"/>
    </source>
</evidence>
<dbReference type="GO" id="GO:0008677">
    <property type="term" value="F:2-dehydropantoate 2-reductase activity"/>
    <property type="evidence" value="ECO:0007669"/>
    <property type="project" value="UniProtKB-EC"/>
</dbReference>
<dbReference type="InterPro" id="IPR036291">
    <property type="entry name" value="NAD(P)-bd_dom_sf"/>
</dbReference>
<proteinExistence type="inferred from homology"/>
<keyword evidence="15" id="KW-1185">Reference proteome</keyword>
<feature type="domain" description="Ketopantoate reductase C-terminal" evidence="13">
    <location>
        <begin position="177"/>
        <end position="300"/>
    </location>
</feature>
<protein>
    <recommendedName>
        <fullName evidence="5 11">2-dehydropantoate 2-reductase</fullName>
        <ecNumber evidence="4 11">1.1.1.169</ecNumber>
    </recommendedName>
    <alternativeName>
        <fullName evidence="9 11">Ketopantoate reductase</fullName>
    </alternativeName>
</protein>
<dbReference type="InterPro" id="IPR013332">
    <property type="entry name" value="KPR_N"/>
</dbReference>
<dbReference type="SUPFAM" id="SSF51735">
    <property type="entry name" value="NAD(P)-binding Rossmann-fold domains"/>
    <property type="match status" value="1"/>
</dbReference>